<evidence type="ECO:0000313" key="2">
    <source>
        <dbReference type="Proteomes" id="UP000184164"/>
    </source>
</evidence>
<protein>
    <submittedName>
        <fullName evidence="1">Uncharacterized protein</fullName>
    </submittedName>
</protein>
<dbReference type="AlphaFoldDB" id="A0A1M5GS59"/>
<name>A0A1M5GS59_9BACT</name>
<reference evidence="1 2" key="1">
    <citation type="submission" date="2016-11" db="EMBL/GenBank/DDBJ databases">
        <authorList>
            <person name="Jaros S."/>
            <person name="Januszkiewicz K."/>
            <person name="Wedrychowicz H."/>
        </authorList>
    </citation>
    <scope>NUCLEOTIDE SEQUENCE [LARGE SCALE GENOMIC DNA]</scope>
    <source>
        <strain evidence="1 2">DSM 26910</strain>
    </source>
</reference>
<keyword evidence="2" id="KW-1185">Reference proteome</keyword>
<evidence type="ECO:0000313" key="1">
    <source>
        <dbReference type="EMBL" id="SHG06535.1"/>
    </source>
</evidence>
<dbReference type="EMBL" id="FQUM01000032">
    <property type="protein sequence ID" value="SHG06535.1"/>
    <property type="molecule type" value="Genomic_DNA"/>
</dbReference>
<gene>
    <name evidence="1" type="ORF">SAMN05444274_1323</name>
</gene>
<proteinExistence type="predicted"/>
<dbReference type="Proteomes" id="UP000184164">
    <property type="component" value="Unassembled WGS sequence"/>
</dbReference>
<accession>A0A1M5GS59</accession>
<sequence length="61" mass="6848">MFFLYQDVNLGQLVAFKICGNGGGMRSWLSDESLSVRPKLRLGRDSTSRIRTTPAMTYTTC</sequence>
<organism evidence="1 2">
    <name type="scientific">Mariniphaga anaerophila</name>
    <dbReference type="NCBI Taxonomy" id="1484053"/>
    <lineage>
        <taxon>Bacteria</taxon>
        <taxon>Pseudomonadati</taxon>
        <taxon>Bacteroidota</taxon>
        <taxon>Bacteroidia</taxon>
        <taxon>Marinilabiliales</taxon>
        <taxon>Prolixibacteraceae</taxon>
        <taxon>Mariniphaga</taxon>
    </lineage>
</organism>